<name>A0ABQ8LTX8_LABRO</name>
<accession>A0ABQ8LTX8</accession>
<proteinExistence type="predicted"/>
<dbReference type="Proteomes" id="UP000830375">
    <property type="component" value="Unassembled WGS sequence"/>
</dbReference>
<evidence type="ECO:0000313" key="3">
    <source>
        <dbReference type="Proteomes" id="UP000830375"/>
    </source>
</evidence>
<sequence>MNLAGDLRSAHYQMSPSHSFDTHITLTVAPHSGLRSPSGIALITCIQSETLYKPWTSSCHWPTPWITFTVHQPTPALRTTLLSCSYIPVLPMSDPACFMTMPLSRSNKVMQIDPPASRLPHSVTEYSATQGSNSFSPGHWPEFSLPQAPGHSSLLIVTPVCKTAHEIAAAPEHNLAEPVHKMLAKTVLRHVTGSTPVSSQVMAVSPESSKVTAVVPESSKVKAVVSESSKVKADLHKSSLATADVHEPSQATADLHEPNQATADVHEPSQATADVHEPSQVSAGHPESNHISSDLPEPRHVSSVLSEPRHVSSDTPRFQPIMMASVLDPPLMSVWAAGIPVASRSCHPLLLFPLMAVAILCVWAAHSAPEVSSVHESAPEVSSVHKFTPEVPSVHESAPEVSSVYESAPVPPEVAAPAAESPKGVEFPYALSACPVVTLEAVCELPPSPEPATEAVYELSALPATAKDLSCERPVCPVPVMEAMNELSAHRVTAIEAIIELSGPSVPVYAVGVCTTLMRSWTSGSTLVGSCSFCSALEGICSVCAALEGICSICATLEGSCSVCSALEGFCSVCSAVGIFGLVSFAVVVPSLPSSAGPALVPRSSTWTWSSNPHLVSPLSHRSPGLFIVWSICKPLFGRTVYPLRLSSELGHSSCLLNWEPLESSASLSDSSSHQPEQTRQTPYMTIKLLSCHIAIQDVGEFVSSSDLESMLTNWILCSEWMPSE</sequence>
<feature type="region of interest" description="Disordered" evidence="1">
    <location>
        <begin position="260"/>
        <end position="315"/>
    </location>
</feature>
<evidence type="ECO:0000313" key="2">
    <source>
        <dbReference type="EMBL" id="KAI2654094.1"/>
    </source>
</evidence>
<gene>
    <name evidence="2" type="ORF">H4Q32_010718</name>
</gene>
<feature type="compositionally biased region" description="Low complexity" evidence="1">
    <location>
        <begin position="217"/>
        <end position="228"/>
    </location>
</feature>
<feature type="region of interest" description="Disordered" evidence="1">
    <location>
        <begin position="217"/>
        <end position="236"/>
    </location>
</feature>
<protein>
    <submittedName>
        <fullName evidence="2">Telomere repeat-binding protein 3</fullName>
    </submittedName>
</protein>
<dbReference type="EMBL" id="JACTAM010000017">
    <property type="protein sequence ID" value="KAI2654094.1"/>
    <property type="molecule type" value="Genomic_DNA"/>
</dbReference>
<organism evidence="2 3">
    <name type="scientific">Labeo rohita</name>
    <name type="common">Indian major carp</name>
    <name type="synonym">Cyprinus rohita</name>
    <dbReference type="NCBI Taxonomy" id="84645"/>
    <lineage>
        <taxon>Eukaryota</taxon>
        <taxon>Metazoa</taxon>
        <taxon>Chordata</taxon>
        <taxon>Craniata</taxon>
        <taxon>Vertebrata</taxon>
        <taxon>Euteleostomi</taxon>
        <taxon>Actinopterygii</taxon>
        <taxon>Neopterygii</taxon>
        <taxon>Teleostei</taxon>
        <taxon>Ostariophysi</taxon>
        <taxon>Cypriniformes</taxon>
        <taxon>Cyprinidae</taxon>
        <taxon>Labeoninae</taxon>
        <taxon>Labeonini</taxon>
        <taxon>Labeo</taxon>
    </lineage>
</organism>
<evidence type="ECO:0000256" key="1">
    <source>
        <dbReference type="SAM" id="MobiDB-lite"/>
    </source>
</evidence>
<reference evidence="2 3" key="1">
    <citation type="submission" date="2022-01" db="EMBL/GenBank/DDBJ databases">
        <title>A high-quality chromosome-level genome assembly of rohu carp, Labeo rohita.</title>
        <authorList>
            <person name="Arick M.A. II"/>
            <person name="Hsu C.-Y."/>
            <person name="Magbanua Z."/>
            <person name="Pechanova O."/>
            <person name="Grover C."/>
            <person name="Miller E."/>
            <person name="Thrash A."/>
            <person name="Ezzel L."/>
            <person name="Alam S."/>
            <person name="Benzie J."/>
            <person name="Hamilton M."/>
            <person name="Karsi A."/>
            <person name="Lawrence M.L."/>
            <person name="Peterson D.G."/>
        </authorList>
    </citation>
    <scope>NUCLEOTIDE SEQUENCE [LARGE SCALE GENOMIC DNA]</scope>
    <source>
        <strain evidence="3">BAU-BD-2019</strain>
        <tissue evidence="2">Blood</tissue>
    </source>
</reference>
<comment type="caution">
    <text evidence="2">The sequence shown here is derived from an EMBL/GenBank/DDBJ whole genome shotgun (WGS) entry which is preliminary data.</text>
</comment>
<keyword evidence="3" id="KW-1185">Reference proteome</keyword>